<accession>X1NB67</accession>
<dbReference type="EMBL" id="BARV01033075">
    <property type="protein sequence ID" value="GAI41272.1"/>
    <property type="molecule type" value="Genomic_DNA"/>
</dbReference>
<evidence type="ECO:0008006" key="2">
    <source>
        <dbReference type="Google" id="ProtNLM"/>
    </source>
</evidence>
<reference evidence="1" key="1">
    <citation type="journal article" date="2014" name="Front. Microbiol.">
        <title>High frequency of phylogenetically diverse reductive dehalogenase-homologous genes in deep subseafloor sedimentary metagenomes.</title>
        <authorList>
            <person name="Kawai M."/>
            <person name="Futagami T."/>
            <person name="Toyoda A."/>
            <person name="Takaki Y."/>
            <person name="Nishi S."/>
            <person name="Hori S."/>
            <person name="Arai W."/>
            <person name="Tsubouchi T."/>
            <person name="Morono Y."/>
            <person name="Uchiyama I."/>
            <person name="Ito T."/>
            <person name="Fujiyama A."/>
            <person name="Inagaki F."/>
            <person name="Takami H."/>
        </authorList>
    </citation>
    <scope>NUCLEOTIDE SEQUENCE</scope>
    <source>
        <strain evidence="1">Expedition CK06-06</strain>
    </source>
</reference>
<dbReference type="AlphaFoldDB" id="X1NB67"/>
<protein>
    <recommendedName>
        <fullName evidence="2">Clan AA aspartic protease</fullName>
    </recommendedName>
</protein>
<name>X1NB67_9ZZZZ</name>
<organism evidence="1">
    <name type="scientific">marine sediment metagenome</name>
    <dbReference type="NCBI Taxonomy" id="412755"/>
    <lineage>
        <taxon>unclassified sequences</taxon>
        <taxon>metagenomes</taxon>
        <taxon>ecological metagenomes</taxon>
    </lineage>
</organism>
<gene>
    <name evidence="1" type="ORF">S06H3_52059</name>
</gene>
<feature type="non-terminal residue" evidence="1">
    <location>
        <position position="1"/>
    </location>
</feature>
<evidence type="ECO:0000313" key="1">
    <source>
        <dbReference type="EMBL" id="GAI41272.1"/>
    </source>
</evidence>
<proteinExistence type="predicted"/>
<comment type="caution">
    <text evidence="1">The sequence shown here is derived from an EMBL/GenBank/DDBJ whole genome shotgun (WGS) entry which is preliminary data.</text>
</comment>
<sequence>PIIKLDIHLSSSTSKKVSAIIDTGFNGYISIPATLVEKSNWDFLGTEEYELANGDIVEEKVYLGKIYFD</sequence>